<dbReference type="Proteomes" id="UP000245629">
    <property type="component" value="Chromosome 2"/>
</dbReference>
<dbReference type="OrthoDB" id="9801454at2"/>
<organism evidence="2 3">
    <name type="scientific">Azospirillum thermophilum</name>
    <dbReference type="NCBI Taxonomy" id="2202148"/>
    <lineage>
        <taxon>Bacteria</taxon>
        <taxon>Pseudomonadati</taxon>
        <taxon>Pseudomonadota</taxon>
        <taxon>Alphaproteobacteria</taxon>
        <taxon>Rhodospirillales</taxon>
        <taxon>Azospirillaceae</taxon>
        <taxon>Azospirillum</taxon>
    </lineage>
</organism>
<reference evidence="3" key="1">
    <citation type="submission" date="2018-05" db="EMBL/GenBank/DDBJ databases">
        <title>Azospirillum thermophila sp. nov., a novel isolated from hot spring.</title>
        <authorList>
            <person name="Zhao Z."/>
        </authorList>
    </citation>
    <scope>NUCLEOTIDE SEQUENCE [LARGE SCALE GENOMIC DNA]</scope>
    <source>
        <strain evidence="3">CFH 70021</strain>
    </source>
</reference>
<dbReference type="SUPFAM" id="SSF142433">
    <property type="entry name" value="CinA-like"/>
    <property type="match status" value="1"/>
</dbReference>
<dbReference type="EMBL" id="CP029353">
    <property type="protein sequence ID" value="AWK87049.1"/>
    <property type="molecule type" value="Genomic_DNA"/>
</dbReference>
<dbReference type="InterPro" id="IPR008136">
    <property type="entry name" value="CinA_C"/>
</dbReference>
<evidence type="ECO:0000259" key="1">
    <source>
        <dbReference type="Pfam" id="PF02464"/>
    </source>
</evidence>
<dbReference type="RefSeq" id="WP_109327780.1">
    <property type="nucleotide sequence ID" value="NZ_CP029353.1"/>
</dbReference>
<protein>
    <submittedName>
        <fullName evidence="2">Damage-inducible protein CinA</fullName>
    </submittedName>
</protein>
<dbReference type="KEGG" id="azz:DEW08_13160"/>
<gene>
    <name evidence="2" type="ORF">DEW08_13160</name>
</gene>
<evidence type="ECO:0000313" key="2">
    <source>
        <dbReference type="EMBL" id="AWK87049.1"/>
    </source>
</evidence>
<keyword evidence="3" id="KW-1185">Reference proteome</keyword>
<feature type="domain" description="CinA C-terminal" evidence="1">
    <location>
        <begin position="10"/>
        <end position="159"/>
    </location>
</feature>
<dbReference type="AlphaFoldDB" id="A0A2S2CRG0"/>
<dbReference type="Gene3D" id="3.90.950.20">
    <property type="entry name" value="CinA-like"/>
    <property type="match status" value="1"/>
</dbReference>
<dbReference type="NCBIfam" id="TIGR00199">
    <property type="entry name" value="PncC_domain"/>
    <property type="match status" value="1"/>
</dbReference>
<sequence>MFPDHIRDLAVALLAEYSGSGHMVATAESCTGGLISGALTEVAGSSQVVERGFVTYSNMAKTELLNVPAALIHAHGAVSPEVAVAMAVGALARSHADVAVAVTGVAGPDGGTPAKPVGRVYIATAVRHGPAKAKEYTFPGDRSAVRLATVQTALERLRAARPTLDNR</sequence>
<dbReference type="Pfam" id="PF02464">
    <property type="entry name" value="CinA"/>
    <property type="match status" value="1"/>
</dbReference>
<name>A0A2S2CRG0_9PROT</name>
<dbReference type="InterPro" id="IPR036653">
    <property type="entry name" value="CinA-like_C"/>
</dbReference>
<evidence type="ECO:0000313" key="3">
    <source>
        <dbReference type="Proteomes" id="UP000245629"/>
    </source>
</evidence>
<proteinExistence type="predicted"/>
<accession>A0A2S2CRG0</accession>